<feature type="transmembrane region" description="Helical" evidence="1">
    <location>
        <begin position="63"/>
        <end position="81"/>
    </location>
</feature>
<evidence type="ECO:0000259" key="2">
    <source>
        <dbReference type="Pfam" id="PF20151"/>
    </source>
</evidence>
<feature type="transmembrane region" description="Helical" evidence="1">
    <location>
        <begin position="150"/>
        <end position="174"/>
    </location>
</feature>
<comment type="caution">
    <text evidence="3">The sequence shown here is derived from an EMBL/GenBank/DDBJ whole genome shotgun (WGS) entry which is preliminary data.</text>
</comment>
<proteinExistence type="predicted"/>
<sequence>MDGTVPLSSVPHLPRPGEDVLPVDAFRGTATACMVWVIWDWLISLDREVRAVWQEGGGSVAKILYIFIRYHTIGAMVYYFHHSLYKLDFQLIADMDVDEQLLSHCLADAKVKKNLSYRWYMGMTQILSITVGEALVLLRINALYGWSRKLMSFTVSLFLSEAVVGIITTCITLTGGSQGLLGSEGVLDCTAKASNMSDVNIAMWCTSMIVVCVYFALVMLKTSAYLREIMVSRARFPLYTLMRNPKVAPALYTCVRDASMYFVLAFACILMNLVLNFSHSAYVQVGSPWLVATYGVTSSKIFLNLKEVGLQARMPLTYGDDFGTTQSMPRFRVQYLK</sequence>
<keyword evidence="1" id="KW-1133">Transmembrane helix</keyword>
<keyword evidence="4" id="KW-1185">Reference proteome</keyword>
<feature type="domain" description="DUF6533" evidence="2">
    <location>
        <begin position="30"/>
        <end position="73"/>
    </location>
</feature>
<feature type="transmembrane region" description="Helical" evidence="1">
    <location>
        <begin position="201"/>
        <end position="220"/>
    </location>
</feature>
<name>A0A550CJL5_9AGAR</name>
<protein>
    <recommendedName>
        <fullName evidence="2">DUF6533 domain-containing protein</fullName>
    </recommendedName>
</protein>
<evidence type="ECO:0000313" key="4">
    <source>
        <dbReference type="Proteomes" id="UP000320762"/>
    </source>
</evidence>
<organism evidence="3 4">
    <name type="scientific">Schizophyllum amplum</name>
    <dbReference type="NCBI Taxonomy" id="97359"/>
    <lineage>
        <taxon>Eukaryota</taxon>
        <taxon>Fungi</taxon>
        <taxon>Dikarya</taxon>
        <taxon>Basidiomycota</taxon>
        <taxon>Agaricomycotina</taxon>
        <taxon>Agaricomycetes</taxon>
        <taxon>Agaricomycetidae</taxon>
        <taxon>Agaricales</taxon>
        <taxon>Schizophyllaceae</taxon>
        <taxon>Schizophyllum</taxon>
    </lineage>
</organism>
<feature type="transmembrane region" description="Helical" evidence="1">
    <location>
        <begin position="20"/>
        <end position="42"/>
    </location>
</feature>
<evidence type="ECO:0000313" key="3">
    <source>
        <dbReference type="EMBL" id="TRM64979.1"/>
    </source>
</evidence>
<dbReference type="AlphaFoldDB" id="A0A550CJL5"/>
<dbReference type="InterPro" id="IPR045340">
    <property type="entry name" value="DUF6533"/>
</dbReference>
<dbReference type="EMBL" id="VDMD01000006">
    <property type="protein sequence ID" value="TRM64979.1"/>
    <property type="molecule type" value="Genomic_DNA"/>
</dbReference>
<evidence type="ECO:0000256" key="1">
    <source>
        <dbReference type="SAM" id="Phobius"/>
    </source>
</evidence>
<feature type="transmembrane region" description="Helical" evidence="1">
    <location>
        <begin position="258"/>
        <end position="275"/>
    </location>
</feature>
<dbReference type="Pfam" id="PF20151">
    <property type="entry name" value="DUF6533"/>
    <property type="match status" value="1"/>
</dbReference>
<accession>A0A550CJL5</accession>
<reference evidence="3 4" key="1">
    <citation type="journal article" date="2019" name="New Phytol.">
        <title>Comparative genomics reveals unique wood-decay strategies and fruiting body development in the Schizophyllaceae.</title>
        <authorList>
            <person name="Almasi E."/>
            <person name="Sahu N."/>
            <person name="Krizsan K."/>
            <person name="Balint B."/>
            <person name="Kovacs G.M."/>
            <person name="Kiss B."/>
            <person name="Cseklye J."/>
            <person name="Drula E."/>
            <person name="Henrissat B."/>
            <person name="Nagy I."/>
            <person name="Chovatia M."/>
            <person name="Adam C."/>
            <person name="LaButti K."/>
            <person name="Lipzen A."/>
            <person name="Riley R."/>
            <person name="Grigoriev I.V."/>
            <person name="Nagy L.G."/>
        </authorList>
    </citation>
    <scope>NUCLEOTIDE SEQUENCE [LARGE SCALE GENOMIC DNA]</scope>
    <source>
        <strain evidence="3 4">NL-1724</strain>
    </source>
</reference>
<gene>
    <name evidence="3" type="ORF">BD626DRAFT_238309</name>
</gene>
<keyword evidence="1" id="KW-0472">Membrane</keyword>
<keyword evidence="1" id="KW-0812">Transmembrane</keyword>
<dbReference type="Proteomes" id="UP000320762">
    <property type="component" value="Unassembled WGS sequence"/>
</dbReference>
<feature type="transmembrane region" description="Helical" evidence="1">
    <location>
        <begin position="119"/>
        <end position="138"/>
    </location>
</feature>
<dbReference type="OrthoDB" id="3049002at2759"/>